<name>A0A6P6LNJ6_CARAU</name>
<feature type="domain" description="Integrase zinc-binding" evidence="2">
    <location>
        <begin position="74"/>
        <end position="106"/>
    </location>
</feature>
<dbReference type="InterPro" id="IPR041588">
    <property type="entry name" value="Integrase_H2C2"/>
</dbReference>
<dbReference type="RefSeq" id="XP_026086113.1">
    <property type="nucleotide sequence ID" value="XM_026230328.1"/>
</dbReference>
<dbReference type="Pfam" id="PF17921">
    <property type="entry name" value="Integrase_H2C2"/>
    <property type="match status" value="1"/>
</dbReference>
<gene>
    <name evidence="4" type="primary">LOC113061300</name>
</gene>
<evidence type="ECO:0000259" key="2">
    <source>
        <dbReference type="Pfam" id="PF17921"/>
    </source>
</evidence>
<dbReference type="Gene3D" id="1.10.340.70">
    <property type="match status" value="1"/>
</dbReference>
<proteinExistence type="predicted"/>
<protein>
    <recommendedName>
        <fullName evidence="1">Gypsy retrotransposon integrase-like protein 1</fullName>
    </recommendedName>
</protein>
<dbReference type="SUPFAM" id="SSF56672">
    <property type="entry name" value="DNA/RNA polymerases"/>
    <property type="match status" value="1"/>
</dbReference>
<keyword evidence="3" id="KW-1185">Reference proteome</keyword>
<dbReference type="PANTHER" id="PTHR37984">
    <property type="entry name" value="PROTEIN CBG26694"/>
    <property type="match status" value="1"/>
</dbReference>
<sequence length="355" mass="39767">MEHMASRQGETERELAALRMTVAPRTPLPDPRAQATQLIPKMTAHDDVETFLQMFEAITAWEVWPRVGADAHAVQRICDHFHWPGLEAEVKRFCQACPTCQRTSPRTPPPSPLIPLPIIEVSLYRHGKDWPCHLRGTVGPPQRGPTVPHEYSKALGQNRGPACSPRSVTSRGCGHGPPPLGLPKIRAATPGQSVHVFSPQPGRTHVLKQDIHTAPGVIIWQQPYHVPEARQHAIEEEVQEMLRLGTIEPSRSPWSISIIMVPKPNGIFHFCNDFRRLNEVSEFNGYPMPRVDELLDHLGRARYISTLYLTKGYWQVPLNRAGQAEDGVLDPQWPLAIPGPTLRPAWGSRHLPVVN</sequence>
<evidence type="ECO:0000256" key="1">
    <source>
        <dbReference type="ARBA" id="ARBA00039658"/>
    </source>
</evidence>
<dbReference type="KEGG" id="caua:113061300"/>
<accession>A0A6P6LNJ6</accession>
<evidence type="ECO:0000313" key="3">
    <source>
        <dbReference type="Proteomes" id="UP000515129"/>
    </source>
</evidence>
<dbReference type="InterPro" id="IPR050951">
    <property type="entry name" value="Retrovirus_Pol_polyprotein"/>
</dbReference>
<dbReference type="Proteomes" id="UP000515129">
    <property type="component" value="Chromosome 43"/>
</dbReference>
<dbReference type="OrthoDB" id="4369127at2759"/>
<dbReference type="AlphaFoldDB" id="A0A6P6LNJ6"/>
<dbReference type="InterPro" id="IPR043502">
    <property type="entry name" value="DNA/RNA_pol_sf"/>
</dbReference>
<dbReference type="GeneID" id="113061300"/>
<evidence type="ECO:0000313" key="4">
    <source>
        <dbReference type="RefSeq" id="XP_026086113.1"/>
    </source>
</evidence>
<organism evidence="3 4">
    <name type="scientific">Carassius auratus</name>
    <name type="common">Goldfish</name>
    <dbReference type="NCBI Taxonomy" id="7957"/>
    <lineage>
        <taxon>Eukaryota</taxon>
        <taxon>Metazoa</taxon>
        <taxon>Chordata</taxon>
        <taxon>Craniata</taxon>
        <taxon>Vertebrata</taxon>
        <taxon>Euteleostomi</taxon>
        <taxon>Actinopterygii</taxon>
        <taxon>Neopterygii</taxon>
        <taxon>Teleostei</taxon>
        <taxon>Ostariophysi</taxon>
        <taxon>Cypriniformes</taxon>
        <taxon>Cyprinidae</taxon>
        <taxon>Cyprininae</taxon>
        <taxon>Carassius</taxon>
    </lineage>
</organism>
<dbReference type="PANTHER" id="PTHR37984:SF5">
    <property type="entry name" value="PROTEIN NYNRIN-LIKE"/>
    <property type="match status" value="1"/>
</dbReference>
<dbReference type="Gene3D" id="3.10.10.10">
    <property type="entry name" value="HIV Type 1 Reverse Transcriptase, subunit A, domain 1"/>
    <property type="match status" value="1"/>
</dbReference>
<reference evidence="4" key="1">
    <citation type="submission" date="2025-08" db="UniProtKB">
        <authorList>
            <consortium name="RefSeq"/>
        </authorList>
    </citation>
    <scope>IDENTIFICATION</scope>
    <source>
        <strain evidence="4">Wakin</strain>
        <tissue evidence="4">Muscle</tissue>
    </source>
</reference>